<keyword evidence="1" id="KW-1133">Transmembrane helix</keyword>
<dbReference type="EMBL" id="JAUDJE010000009">
    <property type="protein sequence ID" value="MDM9559883.1"/>
    <property type="molecule type" value="Genomic_DNA"/>
</dbReference>
<reference evidence="2" key="1">
    <citation type="submission" date="2023-06" db="EMBL/GenBank/DDBJ databases">
        <title>full genome analysis of Phenantherene degrader P3.</title>
        <authorList>
            <person name="Akbar A."/>
            <person name="Rahmeh R."/>
            <person name="Kishk M."/>
        </authorList>
    </citation>
    <scope>NUCLEOTIDE SEQUENCE</scope>
    <source>
        <strain evidence="2">P3</strain>
    </source>
</reference>
<comment type="caution">
    <text evidence="2">The sequence shown here is derived from an EMBL/GenBank/DDBJ whole genome shotgun (WGS) entry which is preliminary data.</text>
</comment>
<sequence length="45" mass="4685">MTQPAYDIAILGAGPVGRVLALLLARHARRPQRIALLAGAPPARA</sequence>
<dbReference type="GO" id="GO:0004497">
    <property type="term" value="F:monooxygenase activity"/>
    <property type="evidence" value="ECO:0007669"/>
    <property type="project" value="UniProtKB-KW"/>
</dbReference>
<keyword evidence="2" id="KW-0560">Oxidoreductase</keyword>
<feature type="non-terminal residue" evidence="2">
    <location>
        <position position="45"/>
    </location>
</feature>
<dbReference type="InterPro" id="IPR036188">
    <property type="entry name" value="FAD/NAD-bd_sf"/>
</dbReference>
<organism evidence="2 3">
    <name type="scientific">Bordetella petrii</name>
    <dbReference type="NCBI Taxonomy" id="94624"/>
    <lineage>
        <taxon>Bacteria</taxon>
        <taxon>Pseudomonadati</taxon>
        <taxon>Pseudomonadota</taxon>
        <taxon>Betaproteobacteria</taxon>
        <taxon>Burkholderiales</taxon>
        <taxon>Alcaligenaceae</taxon>
        <taxon>Bordetella</taxon>
    </lineage>
</organism>
<evidence type="ECO:0000313" key="2">
    <source>
        <dbReference type="EMBL" id="MDM9559883.1"/>
    </source>
</evidence>
<evidence type="ECO:0000313" key="3">
    <source>
        <dbReference type="Proteomes" id="UP001175604"/>
    </source>
</evidence>
<evidence type="ECO:0000256" key="1">
    <source>
        <dbReference type="SAM" id="Phobius"/>
    </source>
</evidence>
<keyword evidence="1" id="KW-0812">Transmembrane</keyword>
<name>A0ABT7W3X3_9BORD</name>
<gene>
    <name evidence="2" type="ORF">QUC21_12675</name>
</gene>
<dbReference type="SUPFAM" id="SSF51905">
    <property type="entry name" value="FAD/NAD(P)-binding domain"/>
    <property type="match status" value="1"/>
</dbReference>
<keyword evidence="1" id="KW-0472">Membrane</keyword>
<accession>A0ABT7W3X3</accession>
<keyword evidence="3" id="KW-1185">Reference proteome</keyword>
<proteinExistence type="predicted"/>
<keyword evidence="2" id="KW-0503">Monooxygenase</keyword>
<dbReference type="Proteomes" id="UP001175604">
    <property type="component" value="Unassembled WGS sequence"/>
</dbReference>
<protein>
    <submittedName>
        <fullName evidence="2">Monooxygenase</fullName>
    </submittedName>
</protein>
<feature type="transmembrane region" description="Helical" evidence="1">
    <location>
        <begin position="6"/>
        <end position="25"/>
    </location>
</feature>
<dbReference type="Gene3D" id="3.50.50.60">
    <property type="entry name" value="FAD/NAD(P)-binding domain"/>
    <property type="match status" value="1"/>
</dbReference>